<evidence type="ECO:0000256" key="1">
    <source>
        <dbReference type="SAM" id="MobiDB-lite"/>
    </source>
</evidence>
<gene>
    <name evidence="2" type="ORF">FJY86_03205</name>
</gene>
<feature type="region of interest" description="Disordered" evidence="1">
    <location>
        <begin position="1"/>
        <end position="38"/>
    </location>
</feature>
<protein>
    <submittedName>
        <fullName evidence="2">Uncharacterized protein</fullName>
    </submittedName>
</protein>
<evidence type="ECO:0000313" key="2">
    <source>
        <dbReference type="EMBL" id="MBM3282321.1"/>
    </source>
</evidence>
<comment type="caution">
    <text evidence="2">The sequence shown here is derived from an EMBL/GenBank/DDBJ whole genome shotgun (WGS) entry which is preliminary data.</text>
</comment>
<evidence type="ECO:0000313" key="3">
    <source>
        <dbReference type="Proteomes" id="UP000774699"/>
    </source>
</evidence>
<feature type="compositionally biased region" description="Basic residues" evidence="1">
    <location>
        <begin position="15"/>
        <end position="25"/>
    </location>
</feature>
<organism evidence="2 3">
    <name type="scientific">Candidatus Iainarchaeum sp</name>
    <dbReference type="NCBI Taxonomy" id="3101447"/>
    <lineage>
        <taxon>Archaea</taxon>
        <taxon>Candidatus Iainarchaeota</taxon>
        <taxon>Candidatus Iainarchaeia</taxon>
        <taxon>Candidatus Iainarchaeales</taxon>
        <taxon>Candidatus Iainarchaeaceae</taxon>
        <taxon>Candidatus Iainarchaeum</taxon>
    </lineage>
</organism>
<accession>A0A8T4C7C0</accession>
<dbReference type="EMBL" id="VGJJ01000023">
    <property type="protein sequence ID" value="MBM3282321.1"/>
    <property type="molecule type" value="Genomic_DNA"/>
</dbReference>
<reference evidence="2" key="1">
    <citation type="submission" date="2019-03" db="EMBL/GenBank/DDBJ databases">
        <title>Lake Tanganyika Metagenome-Assembled Genomes (MAGs).</title>
        <authorList>
            <person name="Tran P."/>
        </authorList>
    </citation>
    <scope>NUCLEOTIDE SEQUENCE</scope>
    <source>
        <strain evidence="2">M_DeepCast_50m_m2_156</strain>
    </source>
</reference>
<proteinExistence type="predicted"/>
<name>A0A8T4C7C0_9ARCH</name>
<feature type="compositionally biased region" description="Basic and acidic residues" evidence="1">
    <location>
        <begin position="26"/>
        <end position="38"/>
    </location>
</feature>
<dbReference type="Proteomes" id="UP000774699">
    <property type="component" value="Unassembled WGS sequence"/>
</dbReference>
<sequence length="150" mass="17707">MASRKTSKKYTLNQRKTRSRKAHKAVRAEKTHSHEHREQLHRARRALRALRHLVILPKAVIHSSRMHVPERMLEEVPEQALIEHWEALGELKGKGIEVRSTRYPVRQHLTREIELDAPISTHARQFAARHGLIIRERHSPFRHAMERIFG</sequence>
<dbReference type="AlphaFoldDB" id="A0A8T4C7C0"/>